<sequence>MGFLNDVVTSIAPIFIATSPITSYADQIHSIHRTKTSAGFSLDIPLIMLVASILKVYYWFGAHFSTSLLVQALLMIGIHLLLLHVALTHRPAPSHLPFQPASSKRPYSFWQWKTSRPYWTFLSYFTFTLLVLHFLLSPTSVFLPYTDFLGYIALTVEATLPLPQLLSNWQRRGCKGFRPSVIVNWIIGDTFKMWFFFASSAGEVPLAFKICGVFQACCDLGLGLQWWVWGDGPGETGEPTMGYAYGEKVLKSPPPEIEGFGPVGMGIDMGETVGWERQRVGM</sequence>
<gene>
    <name evidence="6" type="ORF">BU26DRAFT_541954</name>
</gene>
<keyword evidence="3 5" id="KW-1133">Transmembrane helix</keyword>
<accession>A0A6A6I6G8</accession>
<dbReference type="PANTHER" id="PTHR14856">
    <property type="entry name" value="PQ-LOOP REPEAT-CONTAINING PROTEIN 1-LIKE PROTEIN"/>
    <property type="match status" value="1"/>
</dbReference>
<evidence type="ECO:0000256" key="2">
    <source>
        <dbReference type="ARBA" id="ARBA00022692"/>
    </source>
</evidence>
<dbReference type="EMBL" id="ML987199">
    <property type="protein sequence ID" value="KAF2245916.1"/>
    <property type="molecule type" value="Genomic_DNA"/>
</dbReference>
<evidence type="ECO:0000256" key="1">
    <source>
        <dbReference type="ARBA" id="ARBA00004141"/>
    </source>
</evidence>
<name>A0A6A6I6G8_9PLEO</name>
<dbReference type="Proteomes" id="UP000800094">
    <property type="component" value="Unassembled WGS sequence"/>
</dbReference>
<evidence type="ECO:0000256" key="5">
    <source>
        <dbReference type="SAM" id="Phobius"/>
    </source>
</evidence>
<organism evidence="6 7">
    <name type="scientific">Trematosphaeria pertusa</name>
    <dbReference type="NCBI Taxonomy" id="390896"/>
    <lineage>
        <taxon>Eukaryota</taxon>
        <taxon>Fungi</taxon>
        <taxon>Dikarya</taxon>
        <taxon>Ascomycota</taxon>
        <taxon>Pezizomycotina</taxon>
        <taxon>Dothideomycetes</taxon>
        <taxon>Pleosporomycetidae</taxon>
        <taxon>Pleosporales</taxon>
        <taxon>Massarineae</taxon>
        <taxon>Trematosphaeriaceae</taxon>
        <taxon>Trematosphaeria</taxon>
    </lineage>
</organism>
<dbReference type="Pfam" id="PF04193">
    <property type="entry name" value="PQ-loop"/>
    <property type="match status" value="2"/>
</dbReference>
<feature type="transmembrane region" description="Helical" evidence="5">
    <location>
        <begin position="40"/>
        <end position="60"/>
    </location>
</feature>
<proteinExistence type="predicted"/>
<reference evidence="6" key="1">
    <citation type="journal article" date="2020" name="Stud. Mycol.">
        <title>101 Dothideomycetes genomes: a test case for predicting lifestyles and emergence of pathogens.</title>
        <authorList>
            <person name="Haridas S."/>
            <person name="Albert R."/>
            <person name="Binder M."/>
            <person name="Bloem J."/>
            <person name="Labutti K."/>
            <person name="Salamov A."/>
            <person name="Andreopoulos B."/>
            <person name="Baker S."/>
            <person name="Barry K."/>
            <person name="Bills G."/>
            <person name="Bluhm B."/>
            <person name="Cannon C."/>
            <person name="Castanera R."/>
            <person name="Culley D."/>
            <person name="Daum C."/>
            <person name="Ezra D."/>
            <person name="Gonzalez J."/>
            <person name="Henrissat B."/>
            <person name="Kuo A."/>
            <person name="Liang C."/>
            <person name="Lipzen A."/>
            <person name="Lutzoni F."/>
            <person name="Magnuson J."/>
            <person name="Mondo S."/>
            <person name="Nolan M."/>
            <person name="Ohm R."/>
            <person name="Pangilinan J."/>
            <person name="Park H.-J."/>
            <person name="Ramirez L."/>
            <person name="Alfaro M."/>
            <person name="Sun H."/>
            <person name="Tritt A."/>
            <person name="Yoshinaga Y."/>
            <person name="Zwiers L.-H."/>
            <person name="Turgeon B."/>
            <person name="Goodwin S."/>
            <person name="Spatafora J."/>
            <person name="Crous P."/>
            <person name="Grigoriev I."/>
        </authorList>
    </citation>
    <scope>NUCLEOTIDE SEQUENCE</scope>
    <source>
        <strain evidence="6">CBS 122368</strain>
    </source>
</reference>
<evidence type="ECO:0008006" key="8">
    <source>
        <dbReference type="Google" id="ProtNLM"/>
    </source>
</evidence>
<dbReference type="GO" id="GO:0045332">
    <property type="term" value="P:phospholipid translocation"/>
    <property type="evidence" value="ECO:0007669"/>
    <property type="project" value="TreeGrafter"/>
</dbReference>
<keyword evidence="7" id="KW-1185">Reference proteome</keyword>
<dbReference type="GO" id="GO:0005829">
    <property type="term" value="C:cytosol"/>
    <property type="evidence" value="ECO:0007669"/>
    <property type="project" value="GOC"/>
</dbReference>
<dbReference type="InterPro" id="IPR006603">
    <property type="entry name" value="PQ-loop_rpt"/>
</dbReference>
<dbReference type="GO" id="GO:0016020">
    <property type="term" value="C:membrane"/>
    <property type="evidence" value="ECO:0007669"/>
    <property type="project" value="UniProtKB-SubCell"/>
</dbReference>
<protein>
    <recommendedName>
        <fullName evidence="8">PQ loop repeat protein</fullName>
    </recommendedName>
</protein>
<dbReference type="InterPro" id="IPR052241">
    <property type="entry name" value="SLC66/Scramblase_ANY1"/>
</dbReference>
<evidence type="ECO:0000256" key="3">
    <source>
        <dbReference type="ARBA" id="ARBA00022989"/>
    </source>
</evidence>
<feature type="transmembrane region" description="Helical" evidence="5">
    <location>
        <begin position="66"/>
        <end position="87"/>
    </location>
</feature>
<keyword evidence="4 5" id="KW-0472">Membrane</keyword>
<evidence type="ECO:0000313" key="6">
    <source>
        <dbReference type="EMBL" id="KAF2245916.1"/>
    </source>
</evidence>
<evidence type="ECO:0000313" key="7">
    <source>
        <dbReference type="Proteomes" id="UP000800094"/>
    </source>
</evidence>
<dbReference type="AlphaFoldDB" id="A0A6A6I6G8"/>
<evidence type="ECO:0000256" key="4">
    <source>
        <dbReference type="ARBA" id="ARBA00023136"/>
    </source>
</evidence>
<dbReference type="RefSeq" id="XP_033680920.1">
    <property type="nucleotide sequence ID" value="XM_033831618.1"/>
</dbReference>
<comment type="subcellular location">
    <subcellularLocation>
        <location evidence="1">Membrane</location>
        <topology evidence="1">Multi-pass membrane protein</topology>
    </subcellularLocation>
</comment>
<keyword evidence="2 5" id="KW-0812">Transmembrane</keyword>
<feature type="transmembrane region" description="Helical" evidence="5">
    <location>
        <begin position="118"/>
        <end position="136"/>
    </location>
</feature>
<dbReference type="GO" id="GO:0005802">
    <property type="term" value="C:trans-Golgi network"/>
    <property type="evidence" value="ECO:0007669"/>
    <property type="project" value="TreeGrafter"/>
</dbReference>
<dbReference type="GeneID" id="54584948"/>
<dbReference type="GO" id="GO:0042147">
    <property type="term" value="P:retrograde transport, endosome to Golgi"/>
    <property type="evidence" value="ECO:0007669"/>
    <property type="project" value="TreeGrafter"/>
</dbReference>
<dbReference type="GO" id="GO:0005768">
    <property type="term" value="C:endosome"/>
    <property type="evidence" value="ECO:0007669"/>
    <property type="project" value="TreeGrafter"/>
</dbReference>
<dbReference type="OrthoDB" id="292213at2759"/>
<dbReference type="Gene3D" id="1.20.1280.290">
    <property type="match status" value="2"/>
</dbReference>
<dbReference type="PANTHER" id="PTHR14856:SF9">
    <property type="entry name" value="PQ-LOOP REPEAT-CONTAINING PROTEIN 1"/>
    <property type="match status" value="1"/>
</dbReference>